<proteinExistence type="predicted"/>
<name>A0A2G9HY98_9LAMI</name>
<reference evidence="2" key="1">
    <citation type="journal article" date="2018" name="Gigascience">
        <title>Genome assembly of the Pink Ipe (Handroanthus impetiginosus, Bignoniaceae), a highly valued, ecologically keystone Neotropical timber forest tree.</title>
        <authorList>
            <person name="Silva-Junior O.B."/>
            <person name="Grattapaglia D."/>
            <person name="Novaes E."/>
            <person name="Collevatti R.G."/>
        </authorList>
    </citation>
    <scope>NUCLEOTIDE SEQUENCE [LARGE SCALE GENOMIC DNA]</scope>
    <source>
        <strain evidence="2">cv. UFG-1</strain>
    </source>
</reference>
<dbReference type="Proteomes" id="UP000231279">
    <property type="component" value="Unassembled WGS sequence"/>
</dbReference>
<comment type="caution">
    <text evidence="1">The sequence shown here is derived from an EMBL/GenBank/DDBJ whole genome shotgun (WGS) entry which is preliminary data.</text>
</comment>
<organism evidence="1 2">
    <name type="scientific">Handroanthus impetiginosus</name>
    <dbReference type="NCBI Taxonomy" id="429701"/>
    <lineage>
        <taxon>Eukaryota</taxon>
        <taxon>Viridiplantae</taxon>
        <taxon>Streptophyta</taxon>
        <taxon>Embryophyta</taxon>
        <taxon>Tracheophyta</taxon>
        <taxon>Spermatophyta</taxon>
        <taxon>Magnoliopsida</taxon>
        <taxon>eudicotyledons</taxon>
        <taxon>Gunneridae</taxon>
        <taxon>Pentapetalae</taxon>
        <taxon>asterids</taxon>
        <taxon>lamiids</taxon>
        <taxon>Lamiales</taxon>
        <taxon>Bignoniaceae</taxon>
        <taxon>Crescentiina</taxon>
        <taxon>Tabebuia alliance</taxon>
        <taxon>Handroanthus</taxon>
    </lineage>
</organism>
<keyword evidence="2" id="KW-1185">Reference proteome</keyword>
<evidence type="ECO:0000313" key="2">
    <source>
        <dbReference type="Proteomes" id="UP000231279"/>
    </source>
</evidence>
<gene>
    <name evidence="1" type="ORF">CDL12_04807</name>
</gene>
<dbReference type="AlphaFoldDB" id="A0A2G9HY98"/>
<evidence type="ECO:0000313" key="1">
    <source>
        <dbReference type="EMBL" id="PIN22478.1"/>
    </source>
</evidence>
<sequence>MDLCLSNTLRSLQPCTYVLYVSSPFPPTGTNSKVQRSIRSMLKLGNISSNEIPRQLFTQHSAGTKIQCHKITRIQIIILYYQI</sequence>
<protein>
    <submittedName>
        <fullName evidence="1">Uncharacterized protein</fullName>
    </submittedName>
</protein>
<dbReference type="EMBL" id="NKXS01000750">
    <property type="protein sequence ID" value="PIN22478.1"/>
    <property type="molecule type" value="Genomic_DNA"/>
</dbReference>
<accession>A0A2G9HY98</accession>